<evidence type="ECO:0000313" key="3">
    <source>
        <dbReference type="Proteomes" id="UP000179118"/>
    </source>
</evidence>
<proteinExistence type="predicted"/>
<feature type="region of interest" description="Disordered" evidence="1">
    <location>
        <begin position="50"/>
        <end position="73"/>
    </location>
</feature>
<sequence length="413" mass="45306">MNMESTGAGAASTERDDFAKVEARLDEIKSTNISEMTDDDLENVMAERKALRSQQAEMMSSAQEEATTEGQVREVYDDAHQENQEIIEAEKKVAEAEKATAEAVAQAEQAEQSATRRQAELAQADALLAEIKGVNVEKKENTNEAVAINAMVEAARAYRDGGSVDRTQYDTTWKNIPDAIKEAPGFSDKVSGAMREDKEKQALVQEKQKEEAQEIKGGKVEAAGSTGVVAEALESKPIDAVEVNNRILDIRSEEKRAEAINNLSAEEISALARLIAKSDDISDVVDRLSGSFQNNPKIASQPEIVNRLKEGLLSSKNIHLYTVDRVVGLPGTEDMFNDLEVQKNVQNSVGRFVSSQSSADWPHVTSALDRVVEGAKISNQGLRNIAEQIKGNNNAFTRFVRHFGVERIYPEVL</sequence>
<accession>A0A1G2S645</accession>
<evidence type="ECO:0000313" key="2">
    <source>
        <dbReference type="EMBL" id="OHA80565.1"/>
    </source>
</evidence>
<name>A0A1G2S645_9BACT</name>
<protein>
    <submittedName>
        <fullName evidence="2">Uncharacterized protein</fullName>
    </submittedName>
</protein>
<dbReference type="EMBL" id="MHUT01000018">
    <property type="protein sequence ID" value="OHA80565.1"/>
    <property type="molecule type" value="Genomic_DNA"/>
</dbReference>
<gene>
    <name evidence="2" type="ORF">A3D51_00615</name>
</gene>
<evidence type="ECO:0000256" key="1">
    <source>
        <dbReference type="SAM" id="MobiDB-lite"/>
    </source>
</evidence>
<dbReference type="AlphaFoldDB" id="A0A1G2S645"/>
<feature type="compositionally biased region" description="Polar residues" evidence="1">
    <location>
        <begin position="52"/>
        <end position="70"/>
    </location>
</feature>
<reference evidence="2 3" key="1">
    <citation type="journal article" date="2016" name="Nat. Commun.">
        <title>Thousands of microbial genomes shed light on interconnected biogeochemical processes in an aquifer system.</title>
        <authorList>
            <person name="Anantharaman K."/>
            <person name="Brown C.T."/>
            <person name="Hug L.A."/>
            <person name="Sharon I."/>
            <person name="Castelle C.J."/>
            <person name="Probst A.J."/>
            <person name="Thomas B.C."/>
            <person name="Singh A."/>
            <person name="Wilkins M.J."/>
            <person name="Karaoz U."/>
            <person name="Brodie E.L."/>
            <person name="Williams K.H."/>
            <person name="Hubbard S.S."/>
            <person name="Banfield J.F."/>
        </authorList>
    </citation>
    <scope>NUCLEOTIDE SEQUENCE [LARGE SCALE GENOMIC DNA]</scope>
</reference>
<dbReference type="Proteomes" id="UP000179118">
    <property type="component" value="Unassembled WGS sequence"/>
</dbReference>
<comment type="caution">
    <text evidence="2">The sequence shown here is derived from an EMBL/GenBank/DDBJ whole genome shotgun (WGS) entry which is preliminary data.</text>
</comment>
<organism evidence="2 3">
    <name type="scientific">Candidatus Yonathbacteria bacterium RIFCSPHIGHO2_02_FULL_44_14</name>
    <dbReference type="NCBI Taxonomy" id="1802724"/>
    <lineage>
        <taxon>Bacteria</taxon>
        <taxon>Candidatus Yonathiibacteriota</taxon>
    </lineage>
</organism>